<dbReference type="SUPFAM" id="SSF54001">
    <property type="entry name" value="Cysteine proteinases"/>
    <property type="match status" value="1"/>
</dbReference>
<accession>A0AA36C6T9</accession>
<dbReference type="EMBL" id="CATQJA010000648">
    <property type="protein sequence ID" value="CAJ0562463.1"/>
    <property type="molecule type" value="Genomic_DNA"/>
</dbReference>
<dbReference type="Gene3D" id="3.90.1720.10">
    <property type="entry name" value="endopeptidase domain like (from Nostoc punctiforme)"/>
    <property type="match status" value="1"/>
</dbReference>
<keyword evidence="2" id="KW-1185">Reference proteome</keyword>
<feature type="non-terminal residue" evidence="1">
    <location>
        <position position="1"/>
    </location>
</feature>
<feature type="non-terminal residue" evidence="1">
    <location>
        <position position="117"/>
    </location>
</feature>
<dbReference type="Proteomes" id="UP001177023">
    <property type="component" value="Unassembled WGS sequence"/>
</dbReference>
<gene>
    <name evidence="1" type="ORF">MSPICULIGERA_LOCUS2133</name>
</gene>
<sequence length="117" mass="13130">TDRREFRRGRGCCGENAKSGINRAVSRRNFVADDVLVHAIPAGVVKNSLRESIDRLVPDFIEIWRLDPEVVGAEALNSAAQFLVSRLGCAYNDIFSDNCRNSEGQEAYYCSQLKYVE</sequence>
<evidence type="ECO:0000313" key="2">
    <source>
        <dbReference type="Proteomes" id="UP001177023"/>
    </source>
</evidence>
<evidence type="ECO:0000313" key="1">
    <source>
        <dbReference type="EMBL" id="CAJ0562463.1"/>
    </source>
</evidence>
<reference evidence="1" key="1">
    <citation type="submission" date="2023-06" db="EMBL/GenBank/DDBJ databases">
        <authorList>
            <person name="Delattre M."/>
        </authorList>
    </citation>
    <scope>NUCLEOTIDE SEQUENCE</scope>
    <source>
        <strain evidence="1">AF72</strain>
    </source>
</reference>
<comment type="caution">
    <text evidence="1">The sequence shown here is derived from an EMBL/GenBank/DDBJ whole genome shotgun (WGS) entry which is preliminary data.</text>
</comment>
<organism evidence="1 2">
    <name type="scientific">Mesorhabditis spiculigera</name>
    <dbReference type="NCBI Taxonomy" id="96644"/>
    <lineage>
        <taxon>Eukaryota</taxon>
        <taxon>Metazoa</taxon>
        <taxon>Ecdysozoa</taxon>
        <taxon>Nematoda</taxon>
        <taxon>Chromadorea</taxon>
        <taxon>Rhabditida</taxon>
        <taxon>Rhabditina</taxon>
        <taxon>Rhabditomorpha</taxon>
        <taxon>Rhabditoidea</taxon>
        <taxon>Rhabditidae</taxon>
        <taxon>Mesorhabditinae</taxon>
        <taxon>Mesorhabditis</taxon>
    </lineage>
</organism>
<dbReference type="AlphaFoldDB" id="A0AA36C6T9"/>
<protein>
    <submittedName>
        <fullName evidence="1">Uncharacterized protein</fullName>
    </submittedName>
</protein>
<dbReference type="InterPro" id="IPR038765">
    <property type="entry name" value="Papain-like_cys_pep_sf"/>
</dbReference>
<proteinExistence type="predicted"/>
<name>A0AA36C6T9_9BILA</name>